<evidence type="ECO:0000313" key="1">
    <source>
        <dbReference type="EMBL" id="QDZ41117.1"/>
    </source>
</evidence>
<name>A0A5B8NQ39_9CHRO</name>
<keyword evidence="2" id="KW-1185">Reference proteome</keyword>
<dbReference type="Pfam" id="PF00702">
    <property type="entry name" value="Hydrolase"/>
    <property type="match status" value="1"/>
</dbReference>
<dbReference type="NCBIfam" id="TIGR01549">
    <property type="entry name" value="HAD-SF-IA-v1"/>
    <property type="match status" value="1"/>
</dbReference>
<dbReference type="SUPFAM" id="SSF56784">
    <property type="entry name" value="HAD-like"/>
    <property type="match status" value="1"/>
</dbReference>
<dbReference type="InterPro" id="IPR006439">
    <property type="entry name" value="HAD-SF_hydro_IA"/>
</dbReference>
<dbReference type="InterPro" id="IPR006438">
    <property type="entry name" value="HAD-SF_TIGR01548"/>
</dbReference>
<proteinExistence type="predicted"/>
<keyword evidence="1" id="KW-0378">Hydrolase</keyword>
<dbReference type="SFLD" id="SFLDS00003">
    <property type="entry name" value="Haloacid_Dehalogenase"/>
    <property type="match status" value="1"/>
</dbReference>
<dbReference type="EMBL" id="CP042326">
    <property type="protein sequence ID" value="QDZ41117.1"/>
    <property type="molecule type" value="Genomic_DNA"/>
</dbReference>
<dbReference type="InterPro" id="IPR023214">
    <property type="entry name" value="HAD_sf"/>
</dbReference>
<dbReference type="GO" id="GO:0008967">
    <property type="term" value="F:phosphoglycolate phosphatase activity"/>
    <property type="evidence" value="ECO:0007669"/>
    <property type="project" value="TreeGrafter"/>
</dbReference>
<dbReference type="OrthoDB" id="480475at2"/>
<dbReference type="PANTHER" id="PTHR43434">
    <property type="entry name" value="PHOSPHOGLYCOLATE PHOSPHATASE"/>
    <property type="match status" value="1"/>
</dbReference>
<dbReference type="AlphaFoldDB" id="A0A5B8NQ39"/>
<dbReference type="SFLD" id="SFLDG01129">
    <property type="entry name" value="C1.5:_HAD__Beta-PGM__Phosphata"/>
    <property type="match status" value="1"/>
</dbReference>
<dbReference type="RefSeq" id="WP_146296953.1">
    <property type="nucleotide sequence ID" value="NZ_CP042326.1"/>
</dbReference>
<dbReference type="GO" id="GO:0006281">
    <property type="term" value="P:DNA repair"/>
    <property type="evidence" value="ECO:0007669"/>
    <property type="project" value="TreeGrafter"/>
</dbReference>
<dbReference type="KEGG" id="enn:FRE64_14900"/>
<dbReference type="PANTHER" id="PTHR43434:SF1">
    <property type="entry name" value="PHOSPHOGLYCOLATE PHOSPHATASE"/>
    <property type="match status" value="1"/>
</dbReference>
<gene>
    <name evidence="1" type="ORF">FRE64_14900</name>
</gene>
<evidence type="ECO:0000313" key="2">
    <source>
        <dbReference type="Proteomes" id="UP000318453"/>
    </source>
</evidence>
<accession>A0A5B8NQ39</accession>
<dbReference type="InterPro" id="IPR036412">
    <property type="entry name" value="HAD-like_sf"/>
</dbReference>
<protein>
    <submittedName>
        <fullName evidence="1">TIGR01548 family HAD-type hydrolase</fullName>
    </submittedName>
</protein>
<dbReference type="Gene3D" id="3.40.50.1000">
    <property type="entry name" value="HAD superfamily/HAD-like"/>
    <property type="match status" value="1"/>
</dbReference>
<dbReference type="NCBIfam" id="TIGR01548">
    <property type="entry name" value="HAD-SF-IA-hyp1"/>
    <property type="match status" value="1"/>
</dbReference>
<organism evidence="1 2">
    <name type="scientific">Euhalothece natronophila Z-M001</name>
    <dbReference type="NCBI Taxonomy" id="522448"/>
    <lineage>
        <taxon>Bacteria</taxon>
        <taxon>Bacillati</taxon>
        <taxon>Cyanobacteriota</taxon>
        <taxon>Cyanophyceae</taxon>
        <taxon>Oscillatoriophycideae</taxon>
        <taxon>Chroococcales</taxon>
        <taxon>Halothecacae</taxon>
        <taxon>Halothece cluster</taxon>
        <taxon>Euhalothece</taxon>
    </lineage>
</organism>
<sequence>MSSPQAIIIFDIDGVVRDVAGSYRRALADTVEQFTQGAYRPTPEAIDDLKGEGIWNNDWEASRELIYRYFEGQGKPRKNLEIDYEELVAFFQSRYRGSDSHNWNGYIAQEPLLMSKNYLDSLTENNILWGFFSGATRDSAEYVLQHRLELLSPVLVAMEDAPGKPDPTGLFSAIAQLYEENTLPVVYVGDTVADMQTITKAKIAQPERLWLAIGVLPPHVLSSSRSQDYAQRLQEAGAMMVLNNVEELSQQVIQNLITT</sequence>
<dbReference type="Proteomes" id="UP000318453">
    <property type="component" value="Chromosome"/>
</dbReference>
<dbReference type="InterPro" id="IPR050155">
    <property type="entry name" value="HAD-like_hydrolase_sf"/>
</dbReference>
<reference evidence="1" key="1">
    <citation type="submission" date="2019-08" db="EMBL/GenBank/DDBJ databases">
        <title>Carotenoids and Carotenoid Binding Proteins in the Halophilic Cyanobacterium Euhalothece sp. ZM00.</title>
        <authorList>
            <person name="Cho S.M."/>
            <person name="Song J.Y."/>
            <person name="Park Y.-I."/>
        </authorList>
    </citation>
    <scope>NUCLEOTIDE SEQUENCE [LARGE SCALE GENOMIC DNA]</scope>
    <source>
        <strain evidence="1">Z-M001</strain>
    </source>
</reference>